<dbReference type="GO" id="GO:0016787">
    <property type="term" value="F:hydrolase activity"/>
    <property type="evidence" value="ECO:0007669"/>
    <property type="project" value="UniProtKB-KW"/>
</dbReference>
<keyword evidence="1" id="KW-0378">Hydrolase</keyword>
<evidence type="ECO:0000256" key="2">
    <source>
        <dbReference type="ARBA" id="ARBA00038334"/>
    </source>
</evidence>
<evidence type="ECO:0000259" key="3">
    <source>
        <dbReference type="Pfam" id="PF00561"/>
    </source>
</evidence>
<name>J4HT83_9APHY</name>
<dbReference type="EMBL" id="HE796929">
    <property type="protein sequence ID" value="CCL99357.1"/>
    <property type="molecule type" value="Genomic_DNA"/>
</dbReference>
<dbReference type="AlphaFoldDB" id="J4HT83"/>
<dbReference type="GeneID" id="24094268"/>
<gene>
    <name evidence="4" type="ORF">FIBRA_01375</name>
</gene>
<evidence type="ECO:0000256" key="1">
    <source>
        <dbReference type="ARBA" id="ARBA00022801"/>
    </source>
</evidence>
<dbReference type="InterPro" id="IPR029058">
    <property type="entry name" value="AB_hydrolase_fold"/>
</dbReference>
<dbReference type="STRING" id="599839.J4HT83"/>
<comment type="similarity">
    <text evidence="2">Belongs to the AB hydrolase superfamily. Epoxide hydrolase family.</text>
</comment>
<accession>J4HT83</accession>
<dbReference type="InterPro" id="IPR000073">
    <property type="entry name" value="AB_hydrolase_1"/>
</dbReference>
<dbReference type="RefSeq" id="XP_012178640.1">
    <property type="nucleotide sequence ID" value="XM_012323250.1"/>
</dbReference>
<dbReference type="Gene3D" id="3.40.50.1820">
    <property type="entry name" value="alpha/beta hydrolase"/>
    <property type="match status" value="1"/>
</dbReference>
<dbReference type="OrthoDB" id="408373at2759"/>
<sequence>MDPSLYKQLTTKRGFKYNYFVAVGLSSHPALVLIHGFPSTSYDWHHQVSFFREKGYTVIVPDTLGNGRTDKPTDRLAYKHSGMAADLVDILDSENVDKAIVIGHDWGSALVSRVANYYPERLHAVGFLSVGYVPPNVEYNYDASSTLLKDAIGYNPFGYWQFFVEDGASTTIKDHSNSFFDLIFPSDPKLWKEHLCTPGAVKAWLLADKTAPLVGYLTEEEKKIIKARFAEDGLAGGLNWYKVSVYGIGAEDDKQVSANNYFVQLPVFFGGCKADYAVPPAIALSDLTKYCPNRTVKEFDTSHWVQLETPDLLNRELLAWITDLKVQV</sequence>
<proteinExistence type="inferred from homology"/>
<evidence type="ECO:0000313" key="5">
    <source>
        <dbReference type="Proteomes" id="UP000006352"/>
    </source>
</evidence>
<dbReference type="Pfam" id="PF00561">
    <property type="entry name" value="Abhydrolase_1"/>
    <property type="match status" value="1"/>
</dbReference>
<evidence type="ECO:0000313" key="4">
    <source>
        <dbReference type="EMBL" id="CCL99357.1"/>
    </source>
</evidence>
<protein>
    <recommendedName>
        <fullName evidence="3">AB hydrolase-1 domain-containing protein</fullName>
    </recommendedName>
</protein>
<reference evidence="4 5" key="1">
    <citation type="journal article" date="2012" name="Appl. Environ. Microbiol.">
        <title>Short-read sequencing for genomic analysis of the brown rot fungus Fibroporia radiculosa.</title>
        <authorList>
            <person name="Tang J.D."/>
            <person name="Perkins A.D."/>
            <person name="Sonstegard T.S."/>
            <person name="Schroeder S.G."/>
            <person name="Burgess S.C."/>
            <person name="Diehl S.V."/>
        </authorList>
    </citation>
    <scope>NUCLEOTIDE SEQUENCE [LARGE SCALE GENOMIC DNA]</scope>
    <source>
        <strain evidence="4 5">TFFH 294</strain>
    </source>
</reference>
<dbReference type="SUPFAM" id="SSF53474">
    <property type="entry name" value="alpha/beta-Hydrolases"/>
    <property type="match status" value="1"/>
</dbReference>
<dbReference type="HOGENOM" id="CLU_020336_7_0_1"/>
<dbReference type="InParanoid" id="J4HT83"/>
<dbReference type="PRINTS" id="PR00111">
    <property type="entry name" value="ABHYDROLASE"/>
</dbReference>
<organism evidence="4 5">
    <name type="scientific">Fibroporia radiculosa</name>
    <dbReference type="NCBI Taxonomy" id="599839"/>
    <lineage>
        <taxon>Eukaryota</taxon>
        <taxon>Fungi</taxon>
        <taxon>Dikarya</taxon>
        <taxon>Basidiomycota</taxon>
        <taxon>Agaricomycotina</taxon>
        <taxon>Agaricomycetes</taxon>
        <taxon>Polyporales</taxon>
        <taxon>Fibroporiaceae</taxon>
        <taxon>Fibroporia</taxon>
    </lineage>
</organism>
<dbReference type="Proteomes" id="UP000006352">
    <property type="component" value="Unassembled WGS sequence"/>
</dbReference>
<dbReference type="InterPro" id="IPR000639">
    <property type="entry name" value="Epox_hydrolase-like"/>
</dbReference>
<keyword evidence="5" id="KW-1185">Reference proteome</keyword>
<dbReference type="PRINTS" id="PR00412">
    <property type="entry name" value="EPOXHYDRLASE"/>
</dbReference>
<dbReference type="PANTHER" id="PTHR43329">
    <property type="entry name" value="EPOXIDE HYDROLASE"/>
    <property type="match status" value="1"/>
</dbReference>
<feature type="domain" description="AB hydrolase-1" evidence="3">
    <location>
        <begin position="29"/>
        <end position="309"/>
    </location>
</feature>